<evidence type="ECO:0000313" key="2">
    <source>
        <dbReference type="EMBL" id="KPL79167.1"/>
    </source>
</evidence>
<evidence type="ECO:0000256" key="1">
    <source>
        <dbReference type="SAM" id="Phobius"/>
    </source>
</evidence>
<feature type="transmembrane region" description="Helical" evidence="1">
    <location>
        <begin position="180"/>
        <end position="200"/>
    </location>
</feature>
<keyword evidence="1" id="KW-1133">Transmembrane helix</keyword>
<dbReference type="AlphaFoldDB" id="A0A0P6X834"/>
<dbReference type="EMBL" id="LGCL01000015">
    <property type="protein sequence ID" value="KPL79167.1"/>
    <property type="molecule type" value="Genomic_DNA"/>
</dbReference>
<organism evidence="2 3">
    <name type="scientific">Ornatilinea apprima</name>
    <dbReference type="NCBI Taxonomy" id="1134406"/>
    <lineage>
        <taxon>Bacteria</taxon>
        <taxon>Bacillati</taxon>
        <taxon>Chloroflexota</taxon>
        <taxon>Anaerolineae</taxon>
        <taxon>Anaerolineales</taxon>
        <taxon>Anaerolineaceae</taxon>
        <taxon>Ornatilinea</taxon>
    </lineage>
</organism>
<feature type="transmembrane region" description="Helical" evidence="1">
    <location>
        <begin position="6"/>
        <end position="22"/>
    </location>
</feature>
<evidence type="ECO:0000313" key="3">
    <source>
        <dbReference type="Proteomes" id="UP000050417"/>
    </source>
</evidence>
<gene>
    <name evidence="2" type="ORF">ADN00_04780</name>
</gene>
<dbReference type="RefSeq" id="WP_075061814.1">
    <property type="nucleotide sequence ID" value="NZ_LGCL01000015.1"/>
</dbReference>
<feature type="transmembrane region" description="Helical" evidence="1">
    <location>
        <begin position="43"/>
        <end position="59"/>
    </location>
</feature>
<reference evidence="2 3" key="1">
    <citation type="submission" date="2015-07" db="EMBL/GenBank/DDBJ databases">
        <title>Genome sequence of Ornatilinea apprima DSM 23815.</title>
        <authorList>
            <person name="Hemp J."/>
            <person name="Ward L.M."/>
            <person name="Pace L.A."/>
            <person name="Fischer W.W."/>
        </authorList>
    </citation>
    <scope>NUCLEOTIDE SEQUENCE [LARGE SCALE GENOMIC DNA]</scope>
    <source>
        <strain evidence="2 3">P3M-1</strain>
    </source>
</reference>
<comment type="caution">
    <text evidence="2">The sequence shown here is derived from an EMBL/GenBank/DDBJ whole genome shotgun (WGS) entry which is preliminary data.</text>
</comment>
<name>A0A0P6X834_9CHLR</name>
<proteinExistence type="predicted"/>
<dbReference type="OrthoDB" id="162956at2"/>
<feature type="transmembrane region" description="Helical" evidence="1">
    <location>
        <begin position="105"/>
        <end position="122"/>
    </location>
</feature>
<dbReference type="Proteomes" id="UP000050417">
    <property type="component" value="Unassembled WGS sequence"/>
</dbReference>
<keyword evidence="1" id="KW-0812">Transmembrane</keyword>
<feature type="transmembrane region" description="Helical" evidence="1">
    <location>
        <begin position="157"/>
        <end position="173"/>
    </location>
</feature>
<feature type="transmembrane region" description="Helical" evidence="1">
    <location>
        <begin position="220"/>
        <end position="240"/>
    </location>
</feature>
<protein>
    <submittedName>
        <fullName evidence="2">Uncharacterized protein</fullName>
    </submittedName>
</protein>
<dbReference type="STRING" id="1134406.ADN00_04780"/>
<keyword evidence="1" id="KW-0472">Membrane</keyword>
<sequence length="256" mass="28219">MWFSALDGFIWLAACAIPFWFAQRWLHRELQGVLVLLTRREEIGLAMYALLFFPGVLLHESSHFLAARLLRVRTGKFSLIPRLLPGGRLQLGYVETEKSDLFRDAMIGAAPLFTGGAVMLWLGGQPLGLAPLAGLLSAGDWAALWQALISLPRLPDFWLWFYLAFTISATMLPSASDRYAWLPVLLLAAALLGAALLAGAGNWLQTWLLPLVNRACGSLAVAFGVSLVLHAILLLPLGLLRRLLCRWLGVELAYET</sequence>
<keyword evidence="3" id="KW-1185">Reference proteome</keyword>
<accession>A0A0P6X834</accession>